<protein>
    <recommendedName>
        <fullName evidence="6">Zn(2)-C6 fungal-type domain-containing protein</fullName>
    </recommendedName>
</protein>
<evidence type="ECO:0000313" key="7">
    <source>
        <dbReference type="EMBL" id="TPX06804.1"/>
    </source>
</evidence>
<evidence type="ECO:0000256" key="2">
    <source>
        <dbReference type="ARBA" id="ARBA00022833"/>
    </source>
</evidence>
<dbReference type="SMART" id="SM00066">
    <property type="entry name" value="GAL4"/>
    <property type="match status" value="1"/>
</dbReference>
<accession>A0A507AL51</accession>
<dbReference type="InterPro" id="IPR036864">
    <property type="entry name" value="Zn2-C6_fun-type_DNA-bd_sf"/>
</dbReference>
<evidence type="ECO:0000256" key="3">
    <source>
        <dbReference type="ARBA" id="ARBA00023015"/>
    </source>
</evidence>
<dbReference type="PROSITE" id="PS50048">
    <property type="entry name" value="ZN2_CY6_FUNGAL_2"/>
    <property type="match status" value="1"/>
</dbReference>
<keyword evidence="2" id="KW-0862">Zinc</keyword>
<dbReference type="Gene3D" id="4.10.240.10">
    <property type="entry name" value="Zn(2)-C6 fungal-type DNA-binding domain"/>
    <property type="match status" value="1"/>
</dbReference>
<keyword evidence="1" id="KW-0479">Metal-binding</keyword>
<gene>
    <name evidence="7" type="ORF">E0L32_002300</name>
</gene>
<evidence type="ECO:0000313" key="8">
    <source>
        <dbReference type="Proteomes" id="UP000319257"/>
    </source>
</evidence>
<dbReference type="SUPFAM" id="SSF57701">
    <property type="entry name" value="Zn2/Cys6 DNA-binding domain"/>
    <property type="match status" value="1"/>
</dbReference>
<evidence type="ECO:0000256" key="1">
    <source>
        <dbReference type="ARBA" id="ARBA00022723"/>
    </source>
</evidence>
<comment type="caution">
    <text evidence="7">The sequence shown here is derived from an EMBL/GenBank/DDBJ whole genome shotgun (WGS) entry which is preliminary data.</text>
</comment>
<dbReference type="EMBL" id="SKBQ01000009">
    <property type="protein sequence ID" value="TPX06804.1"/>
    <property type="molecule type" value="Genomic_DNA"/>
</dbReference>
<name>A0A507AL51_9PEZI</name>
<proteinExistence type="predicted"/>
<dbReference type="PANTHER" id="PTHR47660">
    <property type="entry name" value="TRANSCRIPTION FACTOR WITH C2H2 AND ZN(2)-CYS(6) DNA BINDING DOMAIN (EUROFUNG)-RELATED-RELATED"/>
    <property type="match status" value="1"/>
</dbReference>
<dbReference type="InterPro" id="IPR001138">
    <property type="entry name" value="Zn2Cys6_DnaBD"/>
</dbReference>
<dbReference type="Proteomes" id="UP000319257">
    <property type="component" value="Unassembled WGS sequence"/>
</dbReference>
<keyword evidence="5" id="KW-0539">Nucleus</keyword>
<keyword evidence="8" id="KW-1185">Reference proteome</keyword>
<keyword evidence="3" id="KW-0805">Transcription regulation</keyword>
<dbReference type="InParanoid" id="A0A507AL51"/>
<dbReference type="GeneID" id="41969747"/>
<dbReference type="Pfam" id="PF00172">
    <property type="entry name" value="Zn_clus"/>
    <property type="match status" value="1"/>
</dbReference>
<evidence type="ECO:0000259" key="6">
    <source>
        <dbReference type="PROSITE" id="PS50048"/>
    </source>
</evidence>
<keyword evidence="4" id="KW-0804">Transcription</keyword>
<dbReference type="PANTHER" id="PTHR47660:SF3">
    <property type="entry name" value="FINGER DOMAIN PROTEIN, PUTATIVE (AFU_ORTHOLOGUE AFUA_4G03310)-RELATED"/>
    <property type="match status" value="1"/>
</dbReference>
<dbReference type="GO" id="GO:0008270">
    <property type="term" value="F:zinc ion binding"/>
    <property type="evidence" value="ECO:0007669"/>
    <property type="project" value="InterPro"/>
</dbReference>
<dbReference type="RefSeq" id="XP_030988515.1">
    <property type="nucleotide sequence ID" value="XM_031136474.1"/>
</dbReference>
<organism evidence="7 8">
    <name type="scientific">Thyridium curvatum</name>
    <dbReference type="NCBI Taxonomy" id="1093900"/>
    <lineage>
        <taxon>Eukaryota</taxon>
        <taxon>Fungi</taxon>
        <taxon>Dikarya</taxon>
        <taxon>Ascomycota</taxon>
        <taxon>Pezizomycotina</taxon>
        <taxon>Sordariomycetes</taxon>
        <taxon>Sordariomycetidae</taxon>
        <taxon>Thyridiales</taxon>
        <taxon>Thyridiaceae</taxon>
        <taxon>Thyridium</taxon>
    </lineage>
</organism>
<dbReference type="STRING" id="1093900.A0A507AL51"/>
<dbReference type="CDD" id="cd00067">
    <property type="entry name" value="GAL4"/>
    <property type="match status" value="1"/>
</dbReference>
<evidence type="ECO:0000256" key="5">
    <source>
        <dbReference type="ARBA" id="ARBA00023242"/>
    </source>
</evidence>
<feature type="domain" description="Zn(2)-C6 fungal-type" evidence="6">
    <location>
        <begin position="19"/>
        <end position="49"/>
    </location>
</feature>
<evidence type="ECO:0000256" key="4">
    <source>
        <dbReference type="ARBA" id="ARBA00023163"/>
    </source>
</evidence>
<sequence length="462" mass="49763">MMRSISALERTNPPPRRKSCAACIKAKRRCDNGQPACLRCSRRRITCQYPSNSTGGTGMATAPATPGAEITALVPSAQVPSSDAVAENHMPTWTQPQDSRPSYATAPLQDMADTDNLSNAEILWDFLPPTTVTLGGHSASASLTPAAQQPTPAPPAFSVLSNSSTLRTVEIVAKIIDTRLLYGLEAIKAAPRQMVLEMQTPWAHASLYREGMPRCMLDAVGCCALYMAKTEANAAVVFSAIDARVRDIAGEPEPAAPAEKLARAQALLLYYIIRAFDGDISARAAAERSRPALENATLSLLSYMTFDRPDGETSCGGGDGGAGGGGALTERRVLPLHPIGPTRDFWASWVLMESTRRTFLTTFITLQMYRLLAGDLPLDCDPNLYLCHSWTLSAHLWTAADAVDFAVAWRDRRHFVSTATNLARIITEAQPDDYDTFGKIVLTGSLGIEESKGLFASRGGVL</sequence>
<dbReference type="OrthoDB" id="4216928at2759"/>
<dbReference type="AlphaFoldDB" id="A0A507AL51"/>
<dbReference type="GO" id="GO:0000981">
    <property type="term" value="F:DNA-binding transcription factor activity, RNA polymerase II-specific"/>
    <property type="evidence" value="ECO:0007669"/>
    <property type="project" value="InterPro"/>
</dbReference>
<reference evidence="7 8" key="1">
    <citation type="submission" date="2019-06" db="EMBL/GenBank/DDBJ databases">
        <title>Draft genome sequence of the filamentous fungus Phialemoniopsis curvata isolated from diesel fuel.</title>
        <authorList>
            <person name="Varaljay V.A."/>
            <person name="Lyon W.J."/>
            <person name="Crouch A.L."/>
            <person name="Drake C.E."/>
            <person name="Hollomon J.M."/>
            <person name="Nadeau L.J."/>
            <person name="Nunn H.S."/>
            <person name="Stevenson B.S."/>
            <person name="Bojanowski C.L."/>
            <person name="Crookes-Goodson W.J."/>
        </authorList>
    </citation>
    <scope>NUCLEOTIDE SEQUENCE [LARGE SCALE GENOMIC DNA]</scope>
    <source>
        <strain evidence="7 8">D216</strain>
    </source>
</reference>